<dbReference type="Gene3D" id="1.20.190.10">
    <property type="entry name" value="Pesticidal crystal protein, N-terminal domain"/>
    <property type="match status" value="1"/>
</dbReference>
<dbReference type="PhylomeDB" id="A7S5U8"/>
<dbReference type="Proteomes" id="UP000001593">
    <property type="component" value="Unassembled WGS sequence"/>
</dbReference>
<organism evidence="2 3">
    <name type="scientific">Nematostella vectensis</name>
    <name type="common">Starlet sea anemone</name>
    <dbReference type="NCBI Taxonomy" id="45351"/>
    <lineage>
        <taxon>Eukaryota</taxon>
        <taxon>Metazoa</taxon>
        <taxon>Cnidaria</taxon>
        <taxon>Anthozoa</taxon>
        <taxon>Hexacorallia</taxon>
        <taxon>Actiniaria</taxon>
        <taxon>Edwardsiidae</taxon>
        <taxon>Nematostella</taxon>
    </lineage>
</organism>
<gene>
    <name evidence="2" type="ORF">NEMVEDRAFT_v1g243071</name>
</gene>
<dbReference type="HOGENOM" id="CLU_031915_0_0_1"/>
<evidence type="ECO:0000313" key="2">
    <source>
        <dbReference type="EMBL" id="EDO40968.1"/>
    </source>
</evidence>
<dbReference type="GO" id="GO:0090729">
    <property type="term" value="F:toxin activity"/>
    <property type="evidence" value="ECO:0007669"/>
    <property type="project" value="InterPro"/>
</dbReference>
<reference evidence="2 3" key="1">
    <citation type="journal article" date="2007" name="Science">
        <title>Sea anemone genome reveals ancestral eumetazoan gene repertoire and genomic organization.</title>
        <authorList>
            <person name="Putnam N.H."/>
            <person name="Srivastava M."/>
            <person name="Hellsten U."/>
            <person name="Dirks B."/>
            <person name="Chapman J."/>
            <person name="Salamov A."/>
            <person name="Terry A."/>
            <person name="Shapiro H."/>
            <person name="Lindquist E."/>
            <person name="Kapitonov V.V."/>
            <person name="Jurka J."/>
            <person name="Genikhovich G."/>
            <person name="Grigoriev I.V."/>
            <person name="Lucas S.M."/>
            <person name="Steele R.E."/>
            <person name="Finnerty J.R."/>
            <person name="Technau U."/>
            <person name="Martindale M.Q."/>
            <person name="Rokhsar D.S."/>
        </authorList>
    </citation>
    <scope>NUCLEOTIDE SEQUENCE [LARGE SCALE GENOMIC DNA]</scope>
    <source>
        <strain evidence="3">CH2 X CH6</strain>
    </source>
</reference>
<keyword evidence="1" id="KW-0732">Signal</keyword>
<feature type="signal peptide" evidence="1">
    <location>
        <begin position="1"/>
        <end position="27"/>
    </location>
</feature>
<feature type="chain" id="PRO_5002715056" evidence="1">
    <location>
        <begin position="28"/>
        <end position="601"/>
    </location>
</feature>
<dbReference type="AlphaFoldDB" id="A7S5U8"/>
<protein>
    <submittedName>
        <fullName evidence="2">Uncharacterized protein</fullName>
    </submittedName>
</protein>
<name>A7S5U8_NEMVE</name>
<dbReference type="InParanoid" id="A7S5U8"/>
<accession>A7S5U8</accession>
<sequence>MRLSPIRLGVLALALIMLSSLTRETAGRKFDVRRDDTGTCRYEGYKPGGGIPNIKPIQSPVCKGQYRIPLRGWVILVAQRGFTNTLGFVSGIIGKTAGAGRALSQVATLVEATAKVGKVLSAGFGVFAVAFNIISSFSKPTPNEILKRVDKAFEKLTEDMNNRLKGMEGYVDGKIIQLEQRTVKNEFASLQRYLENCVHETTEPSVRRCQLNSVRDIDAAWPKFEKLKNQFNNNSKEISMNDIKRLEAALIPFRDFASLHLFALQLLINSYKSDPDTKEKNDRLKLYMSTLNKRGILYSKYARWAYERIYYEQVGKHYFGSRPKDEYIMDKDIYRLLEGKFWLVKGKNTENQISVKPNCAKGDEHAPINTCKYKYHMRVDGKVLERYPDRMAPVSDSDSALRYFAEEDARHTCTRYLDSLNKDLTTYWKTELISVADLWAKALLMIYGKRILYGLKMAEKAKNEMSKVDGGAFNIAGGGASVEGILSGLLGGKPLSCEVTCNLTSVESKAQSDEVLLDTAQYQQDAFDDEKEMDYLNRMDEQDQPENYGNEQQDVDEIKPEMDEEYEMQDEMNRGQLMTSPELDESAIIGKPLTCNVVCKH</sequence>
<keyword evidence="3" id="KW-1185">Reference proteome</keyword>
<evidence type="ECO:0000256" key="1">
    <source>
        <dbReference type="SAM" id="SignalP"/>
    </source>
</evidence>
<dbReference type="InterPro" id="IPR036716">
    <property type="entry name" value="Pest_crys_N_sf"/>
</dbReference>
<proteinExistence type="predicted"/>
<dbReference type="EMBL" id="DS469584">
    <property type="protein sequence ID" value="EDO40968.1"/>
    <property type="molecule type" value="Genomic_DNA"/>
</dbReference>
<evidence type="ECO:0000313" key="3">
    <source>
        <dbReference type="Proteomes" id="UP000001593"/>
    </source>
</evidence>